<keyword evidence="3" id="KW-1185">Reference proteome</keyword>
<dbReference type="AlphaFoldDB" id="A0A6G7PXT7"/>
<dbReference type="Proteomes" id="UP000502179">
    <property type="component" value="Chromosome"/>
</dbReference>
<dbReference type="NCBIfam" id="TIGR02595">
    <property type="entry name" value="PEP_CTERM"/>
    <property type="match status" value="1"/>
</dbReference>
<evidence type="ECO:0000259" key="1">
    <source>
        <dbReference type="Pfam" id="PF07589"/>
    </source>
</evidence>
<dbReference type="RefSeq" id="WP_166032647.1">
    <property type="nucleotide sequence ID" value="NZ_CP048877.1"/>
</dbReference>
<dbReference type="EMBL" id="CP048877">
    <property type="protein sequence ID" value="QIJ72430.1"/>
    <property type="molecule type" value="Genomic_DNA"/>
</dbReference>
<feature type="domain" description="Ice-binding protein C-terminal" evidence="1">
    <location>
        <begin position="202"/>
        <end position="225"/>
    </location>
</feature>
<evidence type="ECO:0000313" key="2">
    <source>
        <dbReference type="EMBL" id="QIJ72430.1"/>
    </source>
</evidence>
<name>A0A6G7PXT7_9BACT</name>
<proteinExistence type="predicted"/>
<accession>A0A6G7PXT7</accession>
<dbReference type="Pfam" id="PF07589">
    <property type="entry name" value="PEP-CTERM"/>
    <property type="match status" value="1"/>
</dbReference>
<protein>
    <submittedName>
        <fullName evidence="2">PEP-CTERM sorting domain-containing protein</fullName>
    </submittedName>
</protein>
<gene>
    <name evidence="2" type="ORF">G4V39_09175</name>
</gene>
<organism evidence="2 3">
    <name type="scientific">Thermosulfuriphilus ammonigenes</name>
    <dbReference type="NCBI Taxonomy" id="1936021"/>
    <lineage>
        <taxon>Bacteria</taxon>
        <taxon>Pseudomonadati</taxon>
        <taxon>Thermodesulfobacteriota</taxon>
        <taxon>Thermodesulfobacteria</taxon>
        <taxon>Thermodesulfobacteriales</taxon>
        <taxon>Thermodesulfobacteriaceae</taxon>
        <taxon>Thermosulfuriphilus</taxon>
    </lineage>
</organism>
<sequence length="237" mass="25988">MIAWGLRLFSFFLFFFLLGSSGWGYHLKFHGETDEGYKVSAWARAYLEPDYTLHIMLHNTTPEDSGPAAITAIFFQYENDVAISSVSLWAAGDDLVDKGYWLWNYDYSQGCHPPGGGSWSFDFLAQTRWGIKYGLINPDYPDPPKKRYPTPAELVIKFAADPGALFIDEGIGLKFQGICSNNCCGGGGHCCCDESELITLDPIPEPATLVLLGSGLIALAGGGRRLKNKAFPKGGLK</sequence>
<dbReference type="InterPro" id="IPR013424">
    <property type="entry name" value="Ice-binding_C"/>
</dbReference>
<evidence type="ECO:0000313" key="3">
    <source>
        <dbReference type="Proteomes" id="UP000502179"/>
    </source>
</evidence>
<dbReference type="KEGG" id="tav:G4V39_09175"/>
<reference evidence="2 3" key="1">
    <citation type="submission" date="2020-02" db="EMBL/GenBank/DDBJ databases">
        <title>Genome analysis of Thermosulfuriphilus ammonigenes ST65T, an anaerobic thermophilic chemolithoautotrophic bacterium isolated from a deep-sea hydrothermal vent.</title>
        <authorList>
            <person name="Slobodkina G."/>
            <person name="Allioux M."/>
            <person name="Merkel A."/>
            <person name="Alain K."/>
            <person name="Jebbar M."/>
            <person name="Slobodkin A."/>
        </authorList>
    </citation>
    <scope>NUCLEOTIDE SEQUENCE [LARGE SCALE GENOMIC DNA]</scope>
    <source>
        <strain evidence="2 3">ST65</strain>
    </source>
</reference>